<gene>
    <name evidence="8" type="ORF">J8380_03935</name>
</gene>
<organism evidence="8 9">
    <name type="scientific">Candidatus Thiothrix anitrata</name>
    <dbReference type="NCBI Taxonomy" id="2823902"/>
    <lineage>
        <taxon>Bacteria</taxon>
        <taxon>Pseudomonadati</taxon>
        <taxon>Pseudomonadota</taxon>
        <taxon>Gammaproteobacteria</taxon>
        <taxon>Thiotrichales</taxon>
        <taxon>Thiotrichaceae</taxon>
        <taxon>Thiothrix</taxon>
    </lineage>
</organism>
<dbReference type="InterPro" id="IPR001478">
    <property type="entry name" value="PDZ"/>
</dbReference>
<keyword evidence="3" id="KW-0378">Hydrolase</keyword>
<dbReference type="PANTHER" id="PTHR22939">
    <property type="entry name" value="SERINE PROTEASE FAMILY S1C HTRA-RELATED"/>
    <property type="match status" value="1"/>
</dbReference>
<dbReference type="InterPro" id="IPR009003">
    <property type="entry name" value="Peptidase_S1_PA"/>
</dbReference>
<dbReference type="Pfam" id="PF13180">
    <property type="entry name" value="PDZ_2"/>
    <property type="match status" value="1"/>
</dbReference>
<dbReference type="SUPFAM" id="SSF50156">
    <property type="entry name" value="PDZ domain-like"/>
    <property type="match status" value="1"/>
</dbReference>
<evidence type="ECO:0000256" key="5">
    <source>
        <dbReference type="SAM" id="MobiDB-lite"/>
    </source>
</evidence>
<keyword evidence="6" id="KW-0732">Signal</keyword>
<feature type="region of interest" description="Disordered" evidence="5">
    <location>
        <begin position="364"/>
        <end position="387"/>
    </location>
</feature>
<evidence type="ECO:0000256" key="6">
    <source>
        <dbReference type="SAM" id="SignalP"/>
    </source>
</evidence>
<dbReference type="PRINTS" id="PR00834">
    <property type="entry name" value="PROTEASES2C"/>
</dbReference>
<evidence type="ECO:0000313" key="8">
    <source>
        <dbReference type="EMBL" id="QTR50729.1"/>
    </source>
</evidence>
<reference evidence="8 9" key="1">
    <citation type="submission" date="2021-04" db="EMBL/GenBank/DDBJ databases">
        <title>Genomics, taxonomy and metabolism of representatives of sulfur bacteria of the genus Thiothrix: Thiothrix fructosivorans QT, Thiothrix unzii A1T and three new species, Thiothrix subterranea sp. nov., Thiothrix litoralis sp. nov. and 'Candidatus Thiothrix anitrata' sp. nov.</title>
        <authorList>
            <person name="Ravin N.V."/>
            <person name="Smolyakov D."/>
            <person name="Rudenko T.S."/>
            <person name="Mardanov A.V."/>
            <person name="Beletsky A.V."/>
            <person name="Markov N.D."/>
            <person name="Fomenkov A.I."/>
            <person name="Roberts R.J."/>
            <person name="Karnachuk O.V."/>
            <person name="Novikov A."/>
            <person name="Grabovich M.Y."/>
        </authorList>
    </citation>
    <scope>NUCLEOTIDE SEQUENCE [LARGE SCALE GENOMIC DNA]</scope>
    <source>
        <strain evidence="8 9">A52</strain>
    </source>
</reference>
<evidence type="ECO:0000259" key="7">
    <source>
        <dbReference type="PROSITE" id="PS50106"/>
    </source>
</evidence>
<keyword evidence="4" id="KW-0720">Serine protease</keyword>
<dbReference type="PANTHER" id="PTHR22939:SF129">
    <property type="entry name" value="SERINE PROTEASE HTRA2, MITOCHONDRIAL"/>
    <property type="match status" value="1"/>
</dbReference>
<sequence>MHRRMIMRNLLLLSALLLSAVLPVNAALPTEVNGQALPSLSSMLERVTPAVVNISIEGRTRSAPAMLNDPFFKRFFGDSLSSENPMSGTGSGVIIHAQLGHVLTNAHVVESADTIFVTLNDGRRFQAEVLGADPHADLAVLQIPPERLVAMRFGDSERLRVGDFVVAIGNPYGIGQTVTSGIISALHRNPGISEYENFIQTDAPINLGNSGGPLVNLRGELIGINTAILGDQSGGNLGIGFAVPINTAVGVITQIVRHGHVERGQLGLEVQDLDLETARLAGIRPNDGAIVRQIIAGSSAEKAGVQPGDIILKLNSKAVQGAADVKNRVGNAQVGEKVYLYILRGGKPRNITVVIGAVGNNAMQHPSAKPSTAQNNNSRPFWERGLQ</sequence>
<dbReference type="InterPro" id="IPR001940">
    <property type="entry name" value="Peptidase_S1C"/>
</dbReference>
<protein>
    <submittedName>
        <fullName evidence="8">Trypsin-like peptidase domain-containing protein</fullName>
    </submittedName>
</protein>
<dbReference type="PROSITE" id="PS50106">
    <property type="entry name" value="PDZ"/>
    <property type="match status" value="1"/>
</dbReference>
<feature type="chain" id="PRO_5045541169" evidence="6">
    <location>
        <begin position="27"/>
        <end position="387"/>
    </location>
</feature>
<comment type="similarity">
    <text evidence="1">Belongs to the peptidase S1C family.</text>
</comment>
<dbReference type="SMART" id="SM00228">
    <property type="entry name" value="PDZ"/>
    <property type="match status" value="1"/>
</dbReference>
<dbReference type="Gene3D" id="2.30.42.10">
    <property type="match status" value="1"/>
</dbReference>
<accession>A0ABX7X7Z1</accession>
<dbReference type="SUPFAM" id="SSF50494">
    <property type="entry name" value="Trypsin-like serine proteases"/>
    <property type="match status" value="1"/>
</dbReference>
<evidence type="ECO:0000256" key="3">
    <source>
        <dbReference type="ARBA" id="ARBA00022801"/>
    </source>
</evidence>
<evidence type="ECO:0000313" key="9">
    <source>
        <dbReference type="Proteomes" id="UP000672027"/>
    </source>
</evidence>
<dbReference type="Proteomes" id="UP000672027">
    <property type="component" value="Chromosome"/>
</dbReference>
<keyword evidence="2" id="KW-0645">Protease</keyword>
<evidence type="ECO:0000256" key="1">
    <source>
        <dbReference type="ARBA" id="ARBA00010541"/>
    </source>
</evidence>
<proteinExistence type="inferred from homology"/>
<name>A0ABX7X7Z1_9GAMM</name>
<dbReference type="InterPro" id="IPR036034">
    <property type="entry name" value="PDZ_sf"/>
</dbReference>
<dbReference type="Pfam" id="PF13365">
    <property type="entry name" value="Trypsin_2"/>
    <property type="match status" value="1"/>
</dbReference>
<dbReference type="EMBL" id="CP072800">
    <property type="protein sequence ID" value="QTR50729.1"/>
    <property type="molecule type" value="Genomic_DNA"/>
</dbReference>
<dbReference type="Gene3D" id="2.40.10.120">
    <property type="match status" value="1"/>
</dbReference>
<evidence type="ECO:0000256" key="2">
    <source>
        <dbReference type="ARBA" id="ARBA00022670"/>
    </source>
</evidence>
<evidence type="ECO:0000256" key="4">
    <source>
        <dbReference type="ARBA" id="ARBA00022825"/>
    </source>
</evidence>
<feature type="compositionally biased region" description="Polar residues" evidence="5">
    <location>
        <begin position="364"/>
        <end position="379"/>
    </location>
</feature>
<keyword evidence="9" id="KW-1185">Reference proteome</keyword>
<feature type="domain" description="PDZ" evidence="7">
    <location>
        <begin position="255"/>
        <end position="346"/>
    </location>
</feature>
<feature type="signal peptide" evidence="6">
    <location>
        <begin position="1"/>
        <end position="26"/>
    </location>
</feature>